<keyword evidence="1" id="KW-0479">Metal-binding</keyword>
<keyword evidence="2" id="KW-0175">Coiled coil</keyword>
<comment type="caution">
    <text evidence="4">The sequence shown here is derived from an EMBL/GenBank/DDBJ whole genome shotgun (WGS) entry which is preliminary data.</text>
</comment>
<reference evidence="4 5" key="1">
    <citation type="submission" date="2024-02" db="EMBL/GenBank/DDBJ databases">
        <authorList>
            <person name="Daric V."/>
            <person name="Darras S."/>
        </authorList>
    </citation>
    <scope>NUCLEOTIDE SEQUENCE [LARGE SCALE GENOMIC DNA]</scope>
</reference>
<dbReference type="SUPFAM" id="SSF144232">
    <property type="entry name" value="HIT/MYND zinc finger-like"/>
    <property type="match status" value="1"/>
</dbReference>
<feature type="coiled-coil region" evidence="2">
    <location>
        <begin position="84"/>
        <end position="111"/>
    </location>
</feature>
<dbReference type="PANTHER" id="PTHR15555:SF0">
    <property type="entry name" value="ZINC FINGER HIT DOMAIN-CONTAINING PROTEIN 2"/>
    <property type="match status" value="1"/>
</dbReference>
<dbReference type="PANTHER" id="PTHR15555">
    <property type="entry name" value="ZINC FINGER HIT DOMAIN CONTAINING PROTEIN 2 PROTEIN FON -RELATED"/>
    <property type="match status" value="1"/>
</dbReference>
<keyword evidence="1" id="KW-0862">Zinc</keyword>
<dbReference type="PROSITE" id="PS51083">
    <property type="entry name" value="ZF_HIT"/>
    <property type="match status" value="1"/>
</dbReference>
<evidence type="ECO:0000259" key="3">
    <source>
        <dbReference type="PROSITE" id="PS51083"/>
    </source>
</evidence>
<name>A0ABP0FD49_CLALP</name>
<protein>
    <recommendedName>
        <fullName evidence="3">HIT-type domain-containing protein</fullName>
    </recommendedName>
</protein>
<feature type="domain" description="HIT-type" evidence="3">
    <location>
        <begin position="7"/>
        <end position="40"/>
    </location>
</feature>
<dbReference type="InterPro" id="IPR007529">
    <property type="entry name" value="Znf_HIT"/>
</dbReference>
<evidence type="ECO:0000313" key="4">
    <source>
        <dbReference type="EMBL" id="CAK8677633.1"/>
    </source>
</evidence>
<dbReference type="CDD" id="cd23024">
    <property type="entry name" value="zf-HIT_ZNHIT2-3"/>
    <property type="match status" value="1"/>
</dbReference>
<gene>
    <name evidence="4" type="ORF">CVLEPA_LOCUS6993</name>
</gene>
<organism evidence="4 5">
    <name type="scientific">Clavelina lepadiformis</name>
    <name type="common">Light-bulb sea squirt</name>
    <name type="synonym">Ascidia lepadiformis</name>
    <dbReference type="NCBI Taxonomy" id="159417"/>
    <lineage>
        <taxon>Eukaryota</taxon>
        <taxon>Metazoa</taxon>
        <taxon>Chordata</taxon>
        <taxon>Tunicata</taxon>
        <taxon>Ascidiacea</taxon>
        <taxon>Aplousobranchia</taxon>
        <taxon>Clavelinidae</taxon>
        <taxon>Clavelina</taxon>
    </lineage>
</organism>
<dbReference type="Proteomes" id="UP001642483">
    <property type="component" value="Unassembled WGS sequence"/>
</dbReference>
<keyword evidence="5" id="KW-1185">Reference proteome</keyword>
<proteinExistence type="predicted"/>
<dbReference type="EMBL" id="CAWYQH010000046">
    <property type="protein sequence ID" value="CAK8677633.1"/>
    <property type="molecule type" value="Genomic_DNA"/>
</dbReference>
<sequence>MDMLSLCFVCKKQKHRYTCPRCNIQYCSVYCYKHEKHASCSELFYRDCFVHELKARQVSDEEKQQVIAMMKKVEEQIPFEEYSQDESDDEFRSLEERLEGLDLENMKEEEVDELWNRLTLEEQEDFKKFASSNPEFVMIGESFVHRPWEPWWMQHSSGLIVEMGAEEKDVPESPRILSNISALRSSLISGKTLSPLLPFNLVNVLYAYVFFQRLYNGSGASDLVEDFCESCLRSSDVLKENKTFSCAEESACSCMQRCVDVATAQELCVDNDFVTACLQDVSHLLVGPNPDSVDRYVCCALSELHTVFTEYHKNLKAIPSKAEPNTKNKRKSIFSAIKKLEFLLAWTSTYKEHLALLSVEISEIYKKRKCSDETHEQIQKEIEKKGVRLKPTEKSSKPLIVELN</sequence>
<evidence type="ECO:0000313" key="5">
    <source>
        <dbReference type="Proteomes" id="UP001642483"/>
    </source>
</evidence>
<accession>A0ABP0FD49</accession>
<dbReference type="InterPro" id="IPR039646">
    <property type="entry name" value="ZNHIT2"/>
</dbReference>
<evidence type="ECO:0000256" key="2">
    <source>
        <dbReference type="SAM" id="Coils"/>
    </source>
</evidence>
<evidence type="ECO:0000256" key="1">
    <source>
        <dbReference type="PROSITE-ProRule" id="PRU00453"/>
    </source>
</evidence>
<dbReference type="Pfam" id="PF04438">
    <property type="entry name" value="zf-HIT"/>
    <property type="match status" value="1"/>
</dbReference>
<dbReference type="Gene3D" id="3.30.60.190">
    <property type="match status" value="1"/>
</dbReference>
<keyword evidence="1" id="KW-0863">Zinc-finger</keyword>